<keyword evidence="3" id="KW-1003">Cell membrane</keyword>
<evidence type="ECO:0000256" key="1">
    <source>
        <dbReference type="ARBA" id="ARBA00004651"/>
    </source>
</evidence>
<dbReference type="InterPro" id="IPR011701">
    <property type="entry name" value="MFS"/>
</dbReference>
<comment type="subcellular location">
    <subcellularLocation>
        <location evidence="1">Cell membrane</location>
        <topology evidence="1">Multi-pass membrane protein</topology>
    </subcellularLocation>
</comment>
<feature type="transmembrane region" description="Helical" evidence="7">
    <location>
        <begin position="169"/>
        <end position="191"/>
    </location>
</feature>
<keyword evidence="2" id="KW-0813">Transport</keyword>
<dbReference type="KEGG" id="fya:KMW28_00115"/>
<dbReference type="Pfam" id="PF07690">
    <property type="entry name" value="MFS_1"/>
    <property type="match status" value="1"/>
</dbReference>
<evidence type="ECO:0000313" key="8">
    <source>
        <dbReference type="EMBL" id="QWG02025.1"/>
    </source>
</evidence>
<evidence type="ECO:0000256" key="6">
    <source>
        <dbReference type="ARBA" id="ARBA00023136"/>
    </source>
</evidence>
<dbReference type="EMBL" id="CP076132">
    <property type="protein sequence ID" value="QWG02025.1"/>
    <property type="molecule type" value="Genomic_DNA"/>
</dbReference>
<keyword evidence="5 7" id="KW-1133">Transmembrane helix</keyword>
<evidence type="ECO:0000313" key="9">
    <source>
        <dbReference type="Proteomes" id="UP000678679"/>
    </source>
</evidence>
<feature type="transmembrane region" description="Helical" evidence="7">
    <location>
        <begin position="334"/>
        <end position="353"/>
    </location>
</feature>
<keyword evidence="6 7" id="KW-0472">Membrane</keyword>
<feature type="transmembrane region" description="Helical" evidence="7">
    <location>
        <begin position="274"/>
        <end position="291"/>
    </location>
</feature>
<gene>
    <name evidence="8" type="ORF">KMW28_00115</name>
</gene>
<feature type="transmembrane region" description="Helical" evidence="7">
    <location>
        <begin position="142"/>
        <end position="163"/>
    </location>
</feature>
<feature type="transmembrane region" description="Helical" evidence="7">
    <location>
        <begin position="211"/>
        <end position="231"/>
    </location>
</feature>
<dbReference type="GO" id="GO:0005886">
    <property type="term" value="C:plasma membrane"/>
    <property type="evidence" value="ECO:0007669"/>
    <property type="project" value="UniProtKB-SubCell"/>
</dbReference>
<protein>
    <submittedName>
        <fullName evidence="8">MFS transporter</fullName>
    </submittedName>
</protein>
<reference evidence="8 9" key="1">
    <citation type="submission" date="2021-05" db="EMBL/GenBank/DDBJ databases">
        <title>Comparative genomic studies on the polysaccharide-degrading batcterial strains of the Flammeovirga genus.</title>
        <authorList>
            <person name="Zewei F."/>
            <person name="Zheng Z."/>
            <person name="Yu L."/>
            <person name="Ruyue G."/>
            <person name="Yanhong M."/>
            <person name="Yuanyuan C."/>
            <person name="Jingyan G."/>
            <person name="Wenjun H."/>
        </authorList>
    </citation>
    <scope>NUCLEOTIDE SEQUENCE [LARGE SCALE GENOMIC DNA]</scope>
    <source>
        <strain evidence="8 9">NBRC:100898</strain>
    </source>
</reference>
<keyword evidence="9" id="KW-1185">Reference proteome</keyword>
<name>A0AAX1N3L6_9BACT</name>
<dbReference type="GO" id="GO:0022857">
    <property type="term" value="F:transmembrane transporter activity"/>
    <property type="evidence" value="ECO:0007669"/>
    <property type="project" value="InterPro"/>
</dbReference>
<dbReference type="RefSeq" id="WP_169665737.1">
    <property type="nucleotide sequence ID" value="NZ_CP076132.1"/>
</dbReference>
<evidence type="ECO:0000256" key="3">
    <source>
        <dbReference type="ARBA" id="ARBA00022475"/>
    </source>
</evidence>
<dbReference type="InterPro" id="IPR036259">
    <property type="entry name" value="MFS_trans_sf"/>
</dbReference>
<dbReference type="InterPro" id="IPR050171">
    <property type="entry name" value="MFS_Transporters"/>
</dbReference>
<feature type="transmembrane region" description="Helical" evidence="7">
    <location>
        <begin position="94"/>
        <end position="121"/>
    </location>
</feature>
<evidence type="ECO:0000256" key="4">
    <source>
        <dbReference type="ARBA" id="ARBA00022692"/>
    </source>
</evidence>
<feature type="transmembrane region" description="Helical" evidence="7">
    <location>
        <begin position="20"/>
        <end position="42"/>
    </location>
</feature>
<dbReference type="SUPFAM" id="SSF103473">
    <property type="entry name" value="MFS general substrate transporter"/>
    <property type="match status" value="1"/>
</dbReference>
<dbReference type="AlphaFoldDB" id="A0AAX1N3L6"/>
<dbReference type="PANTHER" id="PTHR23517">
    <property type="entry name" value="RESISTANCE PROTEIN MDTM, PUTATIVE-RELATED-RELATED"/>
    <property type="match status" value="1"/>
</dbReference>
<proteinExistence type="predicted"/>
<evidence type="ECO:0000256" key="7">
    <source>
        <dbReference type="SAM" id="Phobius"/>
    </source>
</evidence>
<feature type="transmembrane region" description="Helical" evidence="7">
    <location>
        <begin position="303"/>
        <end position="327"/>
    </location>
</feature>
<dbReference type="PANTHER" id="PTHR23517:SF15">
    <property type="entry name" value="PROTON-DEPENDENT OLIGOPEPTIDE FAMILY TRANSPORT PROTEIN"/>
    <property type="match status" value="1"/>
</dbReference>
<organism evidence="8 9">
    <name type="scientific">Flammeovirga yaeyamensis</name>
    <dbReference type="NCBI Taxonomy" id="367791"/>
    <lineage>
        <taxon>Bacteria</taxon>
        <taxon>Pseudomonadati</taxon>
        <taxon>Bacteroidota</taxon>
        <taxon>Cytophagia</taxon>
        <taxon>Cytophagales</taxon>
        <taxon>Flammeovirgaceae</taxon>
        <taxon>Flammeovirga</taxon>
    </lineage>
</organism>
<accession>A0AAX1N3L6</accession>
<evidence type="ECO:0000256" key="2">
    <source>
        <dbReference type="ARBA" id="ARBA00022448"/>
    </source>
</evidence>
<keyword evidence="4 7" id="KW-0812">Transmembrane</keyword>
<dbReference type="Gene3D" id="1.20.1250.20">
    <property type="entry name" value="MFS general substrate transporter like domains"/>
    <property type="match status" value="1"/>
</dbReference>
<evidence type="ECO:0000256" key="5">
    <source>
        <dbReference type="ARBA" id="ARBA00022989"/>
    </source>
</evidence>
<dbReference type="Proteomes" id="UP000678679">
    <property type="component" value="Chromosome 1"/>
</dbReference>
<feature type="transmembrane region" description="Helical" evidence="7">
    <location>
        <begin position="243"/>
        <end position="267"/>
    </location>
</feature>
<sequence>MNTSAITSEQTSNKAGIFNALTMLLNGIGYFGFRSFLVLYMTSEVMNLSRVEAFYIYGIFTVGLFSTQFIGGLLGDLVIGSKNAIIFGIVLQGLGILTLCLNSTTGLFIGLGIFCIGNGFYRPNFLSNYFKYYLGNSQKMDAAFLGLSVVTIIGSLIGVLIAGRIIDSFSYTISFIITAFFVLLSILPIAIVKEAEISTKHIQKGQLPKRILAIFGILCLSIIYWLVFQYFSKTTYPVFSSQGIVQIGSTFSNTLFLIAFIIACFIYVKSKYKLGIGCLLFLSIPIIFIVLNLNNLQDISTNIFILFSFLFALVEVLIMPTANVLIARYGHPKFLGILFSLLALTHLWVMKMVELFF</sequence>
<feature type="transmembrane region" description="Helical" evidence="7">
    <location>
        <begin position="54"/>
        <end position="74"/>
    </location>
</feature>